<keyword evidence="2" id="KW-1185">Reference proteome</keyword>
<protein>
    <submittedName>
        <fullName evidence="1">Uncharacterized protein</fullName>
    </submittedName>
</protein>
<evidence type="ECO:0000313" key="1">
    <source>
        <dbReference type="EMBL" id="ETW92684.1"/>
    </source>
</evidence>
<evidence type="ECO:0000313" key="2">
    <source>
        <dbReference type="Proteomes" id="UP000019141"/>
    </source>
</evidence>
<dbReference type="AlphaFoldDB" id="W4L457"/>
<proteinExistence type="predicted"/>
<comment type="caution">
    <text evidence="1">The sequence shown here is derived from an EMBL/GenBank/DDBJ whole genome shotgun (WGS) entry which is preliminary data.</text>
</comment>
<reference evidence="1 2" key="1">
    <citation type="journal article" date="2014" name="Nature">
        <title>An environmental bacterial taxon with a large and distinct metabolic repertoire.</title>
        <authorList>
            <person name="Wilson M.C."/>
            <person name="Mori T."/>
            <person name="Ruckert C."/>
            <person name="Uria A.R."/>
            <person name="Helf M.J."/>
            <person name="Takada K."/>
            <person name="Gernert C."/>
            <person name="Steffens U.A."/>
            <person name="Heycke N."/>
            <person name="Schmitt S."/>
            <person name="Rinke C."/>
            <person name="Helfrich E.J."/>
            <person name="Brachmann A.O."/>
            <person name="Gurgui C."/>
            <person name="Wakimoto T."/>
            <person name="Kracht M."/>
            <person name="Crusemann M."/>
            <person name="Hentschel U."/>
            <person name="Abe I."/>
            <person name="Matsunaga S."/>
            <person name="Kalinowski J."/>
            <person name="Takeyama H."/>
            <person name="Piel J."/>
        </authorList>
    </citation>
    <scope>NUCLEOTIDE SEQUENCE [LARGE SCALE GENOMIC DNA]</scope>
    <source>
        <strain evidence="2">TSY1</strain>
    </source>
</reference>
<dbReference type="EMBL" id="AZHW01001401">
    <property type="protein sequence ID" value="ETW92684.1"/>
    <property type="molecule type" value="Genomic_DNA"/>
</dbReference>
<dbReference type="Proteomes" id="UP000019141">
    <property type="component" value="Unassembled WGS sequence"/>
</dbReference>
<organism evidence="1 2">
    <name type="scientific">Entotheonella factor</name>
    <dbReference type="NCBI Taxonomy" id="1429438"/>
    <lineage>
        <taxon>Bacteria</taxon>
        <taxon>Pseudomonadati</taxon>
        <taxon>Nitrospinota/Tectimicrobiota group</taxon>
        <taxon>Candidatus Tectimicrobiota</taxon>
        <taxon>Candidatus Entotheonellia</taxon>
        <taxon>Candidatus Entotheonellales</taxon>
        <taxon>Candidatus Entotheonellaceae</taxon>
        <taxon>Candidatus Entotheonella</taxon>
    </lineage>
</organism>
<name>W4L457_ENTF1</name>
<sequence length="41" mass="4710">MNLLHGPLWIAFTKSILIRKAQYLFTQTWISRSASLFDAGL</sequence>
<dbReference type="HOGENOM" id="CLU_3267294_0_0_7"/>
<gene>
    <name evidence="1" type="ORF">ETSY1_42565</name>
</gene>
<accession>W4L457</accession>